<sequence>MSAARGMSGQARHATFVASMWVLGLASLGVLAYAMTLPLDWQQKLVVWIVLTFIADEAGNWFGYSAVPLGIIPLGALPFLPIATVPEQWWVIFPLITGALLAALVVKHAGGPLVLPFAAALFALPILAAARLAPLLDPTIKFPANAQFQKLAFIAAGIGLLLSLIRQVAAAMVRARMERPARVPRLEPVATAGTVSLNKKN</sequence>
<feature type="transmembrane region" description="Helical" evidence="1">
    <location>
        <begin position="153"/>
        <end position="173"/>
    </location>
</feature>
<keyword evidence="3" id="KW-1185">Reference proteome</keyword>
<dbReference type="EMBL" id="CP104213">
    <property type="protein sequence ID" value="UWX65491.1"/>
    <property type="molecule type" value="Genomic_DNA"/>
</dbReference>
<evidence type="ECO:0000256" key="1">
    <source>
        <dbReference type="SAM" id="Phobius"/>
    </source>
</evidence>
<feature type="transmembrane region" description="Helical" evidence="1">
    <location>
        <begin position="61"/>
        <end position="83"/>
    </location>
</feature>
<feature type="transmembrane region" description="Helical" evidence="1">
    <location>
        <begin position="20"/>
        <end position="41"/>
    </location>
</feature>
<accession>A0ABY5YLB8</accession>
<organism evidence="2 3">
    <name type="scientific">Deinococcus rubellus</name>
    <dbReference type="NCBI Taxonomy" id="1889240"/>
    <lineage>
        <taxon>Bacteria</taxon>
        <taxon>Thermotogati</taxon>
        <taxon>Deinococcota</taxon>
        <taxon>Deinococci</taxon>
        <taxon>Deinococcales</taxon>
        <taxon>Deinococcaceae</taxon>
        <taxon>Deinococcus</taxon>
    </lineage>
</organism>
<name>A0ABY5YLB8_9DEIO</name>
<evidence type="ECO:0000313" key="2">
    <source>
        <dbReference type="EMBL" id="UWX65491.1"/>
    </source>
</evidence>
<keyword evidence="1" id="KW-0472">Membrane</keyword>
<reference evidence="2" key="1">
    <citation type="submission" date="2022-09" db="EMBL/GenBank/DDBJ databases">
        <title>genome sequence of Deinococcus rubellus.</title>
        <authorList>
            <person name="Srinivasan S."/>
        </authorList>
    </citation>
    <scope>NUCLEOTIDE SEQUENCE</scope>
    <source>
        <strain evidence="2">Ant6</strain>
    </source>
</reference>
<feature type="transmembrane region" description="Helical" evidence="1">
    <location>
        <begin position="113"/>
        <end position="133"/>
    </location>
</feature>
<gene>
    <name evidence="2" type="ORF">N0D28_07530</name>
</gene>
<keyword evidence="1" id="KW-1133">Transmembrane helix</keyword>
<proteinExistence type="predicted"/>
<feature type="transmembrane region" description="Helical" evidence="1">
    <location>
        <begin position="89"/>
        <end position="106"/>
    </location>
</feature>
<dbReference type="RefSeq" id="WP_260561747.1">
    <property type="nucleotide sequence ID" value="NZ_BAABEC010000189.1"/>
</dbReference>
<evidence type="ECO:0000313" key="3">
    <source>
        <dbReference type="Proteomes" id="UP001060261"/>
    </source>
</evidence>
<dbReference type="Proteomes" id="UP001060261">
    <property type="component" value="Chromosome"/>
</dbReference>
<keyword evidence="1" id="KW-0812">Transmembrane</keyword>
<protein>
    <submittedName>
        <fullName evidence="2">Uncharacterized protein</fullName>
    </submittedName>
</protein>